<dbReference type="AlphaFoldDB" id="A0A9J6P5A6"/>
<reference evidence="2" key="1">
    <citation type="journal article" date="2021" name="mSystems">
        <title>Bacteria and Archaea Synergistically Convert Glycine Betaine to Biogenic Methane in the Formosa Cold Seep of the South China Sea.</title>
        <authorList>
            <person name="Li L."/>
            <person name="Zhang W."/>
            <person name="Zhang S."/>
            <person name="Song L."/>
            <person name="Sun Q."/>
            <person name="Zhang H."/>
            <person name="Xiang H."/>
            <person name="Dong X."/>
        </authorList>
    </citation>
    <scope>NUCLEOTIDE SEQUENCE</scope>
    <source>
        <strain evidence="2">ZWT</strain>
    </source>
</reference>
<name>A0A9J6P5A6_9CLOT</name>
<keyword evidence="3" id="KW-1185">Reference proteome</keyword>
<evidence type="ECO:0000259" key="1">
    <source>
        <dbReference type="Pfam" id="PF01636"/>
    </source>
</evidence>
<protein>
    <submittedName>
        <fullName evidence="2">Phosphotransferase</fullName>
    </submittedName>
</protein>
<evidence type="ECO:0000313" key="2">
    <source>
        <dbReference type="EMBL" id="MCM1991273.1"/>
    </source>
</evidence>
<dbReference type="PANTHER" id="PTHR41283:SF1">
    <property type="entry name" value="AMINOGLYCOSIDE PHOSPHOTRANSFERASE DOMAIN-CONTAINING PROTEIN"/>
    <property type="match status" value="1"/>
</dbReference>
<dbReference type="PANTHER" id="PTHR41283">
    <property type="entry name" value="AMINOGLYCOSIDE PHOSPHOTRANSFERASE"/>
    <property type="match status" value="1"/>
</dbReference>
<feature type="domain" description="Aminoglycoside phosphotransferase" evidence="1">
    <location>
        <begin position="19"/>
        <end position="240"/>
    </location>
</feature>
<dbReference type="InterPro" id="IPR002575">
    <property type="entry name" value="Aminoglycoside_PTrfase"/>
</dbReference>
<sequence length="303" mass="35348">MGKYDLLEDIANYENWIKIVQIDKGWSHDKKFYIEDKLENKFLLRLCDANLYEKKKEDFHILSKLYDSGIPMGMPIDFGYCGNGECSYLLFSWVDGDDAIESICELSNEKQYILGYESGVILKKIHSIKAPSHIEDWESRFNKKIDIGLKNYKECGITIENEEKVMKFIAESRAFLKNRPSTFQHGDYHLGNFIINDKKELKIIDFNRCDYGDPWEEFNRLVFTYTVSEPFAVGSIHGYFENNVPDEFFKLLALYCARDVLASIPWSIPYGEEDIKVAIENGKKTIESYDGFEKVIPSWYRAP</sequence>
<comment type="caution">
    <text evidence="2">The sequence shown here is derived from an EMBL/GenBank/DDBJ whole genome shotgun (WGS) entry which is preliminary data.</text>
</comment>
<reference evidence="2" key="2">
    <citation type="submission" date="2021-04" db="EMBL/GenBank/DDBJ databases">
        <authorList>
            <person name="Dong X."/>
        </authorList>
    </citation>
    <scope>NUCLEOTIDE SEQUENCE</scope>
    <source>
        <strain evidence="2">ZWT</strain>
    </source>
</reference>
<dbReference type="Proteomes" id="UP001056429">
    <property type="component" value="Unassembled WGS sequence"/>
</dbReference>
<accession>A0A9J6P5A6</accession>
<dbReference type="InterPro" id="IPR011009">
    <property type="entry name" value="Kinase-like_dom_sf"/>
</dbReference>
<dbReference type="Gene3D" id="3.90.1200.10">
    <property type="match status" value="1"/>
</dbReference>
<dbReference type="RefSeq" id="WP_250860379.1">
    <property type="nucleotide sequence ID" value="NZ_JAGSOJ010000003.1"/>
</dbReference>
<proteinExistence type="predicted"/>
<dbReference type="SUPFAM" id="SSF56112">
    <property type="entry name" value="Protein kinase-like (PK-like)"/>
    <property type="match status" value="1"/>
</dbReference>
<dbReference type="EMBL" id="JAGSOJ010000003">
    <property type="protein sequence ID" value="MCM1991273.1"/>
    <property type="molecule type" value="Genomic_DNA"/>
</dbReference>
<dbReference type="Pfam" id="PF01636">
    <property type="entry name" value="APH"/>
    <property type="match status" value="1"/>
</dbReference>
<gene>
    <name evidence="2" type="ORF">KDK92_16180</name>
</gene>
<evidence type="ECO:0000313" key="3">
    <source>
        <dbReference type="Proteomes" id="UP001056429"/>
    </source>
</evidence>
<organism evidence="2 3">
    <name type="scientific">Oceanirhabdus seepicola</name>
    <dbReference type="NCBI Taxonomy" id="2828781"/>
    <lineage>
        <taxon>Bacteria</taxon>
        <taxon>Bacillati</taxon>
        <taxon>Bacillota</taxon>
        <taxon>Clostridia</taxon>
        <taxon>Eubacteriales</taxon>
        <taxon>Clostridiaceae</taxon>
        <taxon>Oceanirhabdus</taxon>
    </lineage>
</organism>